<reference evidence="8 9" key="1">
    <citation type="journal article" date="2021" name="Int. J. Syst. Evol. Microbiol.">
        <title>Steroidobacter gossypii sp. nov., isolated from soil of cotton cropping field.</title>
        <authorList>
            <person name="Huang R."/>
            <person name="Yang S."/>
            <person name="Zhen C."/>
            <person name="Liu W."/>
        </authorList>
    </citation>
    <scope>NUCLEOTIDE SEQUENCE [LARGE SCALE GENOMIC DNA]</scope>
    <source>
        <strain evidence="8 9">S1-65</strain>
    </source>
</reference>
<dbReference type="CDD" id="cd06339">
    <property type="entry name" value="PBP1_YraM_LppC_lipoprotein-like"/>
    <property type="match status" value="1"/>
</dbReference>
<dbReference type="Gene3D" id="3.40.50.2300">
    <property type="match status" value="2"/>
</dbReference>
<keyword evidence="2" id="KW-0133">Cell shape</keyword>
<organism evidence="8 9">
    <name type="scientific">Steroidobacter gossypii</name>
    <dbReference type="NCBI Taxonomy" id="2805490"/>
    <lineage>
        <taxon>Bacteria</taxon>
        <taxon>Pseudomonadati</taxon>
        <taxon>Pseudomonadota</taxon>
        <taxon>Gammaproteobacteria</taxon>
        <taxon>Steroidobacterales</taxon>
        <taxon>Steroidobacteraceae</taxon>
        <taxon>Steroidobacter</taxon>
    </lineage>
</organism>
<evidence type="ECO:0000256" key="5">
    <source>
        <dbReference type="ARBA" id="ARBA00023139"/>
    </source>
</evidence>
<evidence type="ECO:0000256" key="2">
    <source>
        <dbReference type="ARBA" id="ARBA00022960"/>
    </source>
</evidence>
<evidence type="ECO:0000256" key="7">
    <source>
        <dbReference type="ARBA" id="ARBA00023288"/>
    </source>
</evidence>
<dbReference type="Pfam" id="PF04348">
    <property type="entry name" value="LppC"/>
    <property type="match status" value="1"/>
</dbReference>
<name>A0ABS1X2Q8_9GAMM</name>
<keyword evidence="9" id="KW-1185">Reference proteome</keyword>
<proteinExistence type="predicted"/>
<dbReference type="Gene3D" id="1.25.40.650">
    <property type="match status" value="1"/>
</dbReference>
<gene>
    <name evidence="8" type="ORF">JM946_22460</name>
</gene>
<keyword evidence="4" id="KW-0472">Membrane</keyword>
<dbReference type="PANTHER" id="PTHR38038">
    <property type="entry name" value="PENICILLIN-BINDING PROTEIN ACTIVATOR LPOA"/>
    <property type="match status" value="1"/>
</dbReference>
<evidence type="ECO:0000313" key="8">
    <source>
        <dbReference type="EMBL" id="MBM0107513.1"/>
    </source>
</evidence>
<keyword evidence="3" id="KW-0573">Peptidoglycan synthesis</keyword>
<dbReference type="Gene3D" id="1.25.40.10">
    <property type="entry name" value="Tetratricopeptide repeat domain"/>
    <property type="match status" value="1"/>
</dbReference>
<dbReference type="PANTHER" id="PTHR38038:SF1">
    <property type="entry name" value="PENICILLIN-BINDING PROTEIN ACTIVATOR LPOA"/>
    <property type="match status" value="1"/>
</dbReference>
<sequence length="618" mass="67067">MTALASIILAIAVTACTPTRVVEDSPAVVTDRQVDQAETLSRKGDFKGAARTYENLAAQSPGELRDRFLLRAAREYVRADDTARATTLLNQVSASLPRADFGLRSLVAAELALRGGRGDRALAELDRIPQPIPRELSPDVLELRARALFALNRPAAGVSTALERERTLSTQEEIRANQRLIWQGLQKSAAGNADFTPPAGASQTVTGWLDLGRAALGTARNPFSANEDIAQWRTRYPSHPANSLLAEDVLPQLNIGLDYPTQIALILPLSGRQQAAGMAVRDGFLAALLQQEASRRPLLNVYDSAEMGATTAYRQAVADGAQFIVGPLTKDEVTAIATSGETSVLTLALNQTNENVSPPPMLFQFSLDPEEEARQVAQRVTADGRMRGLVLLPNNEWGQRVFRAFDTELKTLGGQIAGMKFYDPAARDYSQPITELLLINESRARANALFAALGTRMEFEPRRRGDAQFVFVGAQPVQGRSLRPALRFHMAEELAVYATSDIFEPDAQGNNDLEGVIFPDMPWVISPDAASSQLRTTLSRHWPVRARGRGRLYAFGFDACRIVPLLKAGQFGSAHAIPGMTGLLSIDENGHVKRELDWAKVSGGRATPLGTAATASVR</sequence>
<keyword evidence="6" id="KW-0998">Cell outer membrane</keyword>
<keyword evidence="5" id="KW-0564">Palmitate</keyword>
<dbReference type="InterPro" id="IPR011990">
    <property type="entry name" value="TPR-like_helical_dom_sf"/>
</dbReference>
<keyword evidence="7" id="KW-0449">Lipoprotein</keyword>
<evidence type="ECO:0000256" key="4">
    <source>
        <dbReference type="ARBA" id="ARBA00023136"/>
    </source>
</evidence>
<accession>A0ABS1X2Q8</accession>
<evidence type="ECO:0000256" key="1">
    <source>
        <dbReference type="ARBA" id="ARBA00022729"/>
    </source>
</evidence>
<evidence type="ECO:0000256" key="6">
    <source>
        <dbReference type="ARBA" id="ARBA00023237"/>
    </source>
</evidence>
<dbReference type="SUPFAM" id="SSF53822">
    <property type="entry name" value="Periplasmic binding protein-like I"/>
    <property type="match status" value="1"/>
</dbReference>
<keyword evidence="1" id="KW-0732">Signal</keyword>
<evidence type="ECO:0000313" key="9">
    <source>
        <dbReference type="Proteomes" id="UP000661077"/>
    </source>
</evidence>
<protein>
    <submittedName>
        <fullName evidence="8">Penicillin-binding protein activator</fullName>
    </submittedName>
</protein>
<dbReference type="InterPro" id="IPR007443">
    <property type="entry name" value="LpoA"/>
</dbReference>
<dbReference type="InterPro" id="IPR028082">
    <property type="entry name" value="Peripla_BP_I"/>
</dbReference>
<dbReference type="EMBL" id="JAEVLS010000005">
    <property type="protein sequence ID" value="MBM0107513.1"/>
    <property type="molecule type" value="Genomic_DNA"/>
</dbReference>
<comment type="caution">
    <text evidence="8">The sequence shown here is derived from an EMBL/GenBank/DDBJ whole genome shotgun (WGS) entry which is preliminary data.</text>
</comment>
<dbReference type="Proteomes" id="UP000661077">
    <property type="component" value="Unassembled WGS sequence"/>
</dbReference>
<dbReference type="RefSeq" id="WP_203169619.1">
    <property type="nucleotide sequence ID" value="NZ_JAEVLS010000005.1"/>
</dbReference>
<evidence type="ECO:0000256" key="3">
    <source>
        <dbReference type="ARBA" id="ARBA00022984"/>
    </source>
</evidence>